<dbReference type="Pfam" id="PF02687">
    <property type="entry name" value="FtsX"/>
    <property type="match status" value="2"/>
</dbReference>
<keyword evidence="11" id="KW-1185">Reference proteome</keyword>
<keyword evidence="5 7" id="KW-0472">Membrane</keyword>
<dbReference type="GO" id="GO:0005886">
    <property type="term" value="C:plasma membrane"/>
    <property type="evidence" value="ECO:0007669"/>
    <property type="project" value="UniProtKB-SubCell"/>
</dbReference>
<proteinExistence type="inferred from homology"/>
<name>A0A1C5A4K8_9ACTN</name>
<evidence type="ECO:0000256" key="6">
    <source>
        <dbReference type="ARBA" id="ARBA00038076"/>
    </source>
</evidence>
<dbReference type="RefSeq" id="WP_091250213.1">
    <property type="nucleotide sequence ID" value="NZ_FMCU01000013.1"/>
</dbReference>
<gene>
    <name evidence="10" type="ORF">GA0070216_113123</name>
</gene>
<feature type="domain" description="ABC3 transporter permease C-terminal" evidence="8">
    <location>
        <begin position="252"/>
        <end position="370"/>
    </location>
</feature>
<organism evidence="10 11">
    <name type="scientific">Micromonospora matsumotoense</name>
    <dbReference type="NCBI Taxonomy" id="121616"/>
    <lineage>
        <taxon>Bacteria</taxon>
        <taxon>Bacillati</taxon>
        <taxon>Actinomycetota</taxon>
        <taxon>Actinomycetes</taxon>
        <taxon>Micromonosporales</taxon>
        <taxon>Micromonosporaceae</taxon>
        <taxon>Micromonospora</taxon>
    </lineage>
</organism>
<comment type="subcellular location">
    <subcellularLocation>
        <location evidence="1">Cell membrane</location>
        <topology evidence="1">Multi-pass membrane protein</topology>
    </subcellularLocation>
</comment>
<feature type="transmembrane region" description="Helical" evidence="7">
    <location>
        <begin position="246"/>
        <end position="274"/>
    </location>
</feature>
<dbReference type="GO" id="GO:0022857">
    <property type="term" value="F:transmembrane transporter activity"/>
    <property type="evidence" value="ECO:0007669"/>
    <property type="project" value="TreeGrafter"/>
</dbReference>
<evidence type="ECO:0000259" key="9">
    <source>
        <dbReference type="Pfam" id="PF12704"/>
    </source>
</evidence>
<dbReference type="STRING" id="121616.GA0070216_113123"/>
<dbReference type="AlphaFoldDB" id="A0A1C5A4K8"/>
<feature type="transmembrane region" description="Helical" evidence="7">
    <location>
        <begin position="20"/>
        <end position="40"/>
    </location>
</feature>
<feature type="transmembrane region" description="Helical" evidence="7">
    <location>
        <begin position="741"/>
        <end position="761"/>
    </location>
</feature>
<feature type="transmembrane region" description="Helical" evidence="7">
    <location>
        <begin position="689"/>
        <end position="708"/>
    </location>
</feature>
<keyword evidence="2" id="KW-1003">Cell membrane</keyword>
<evidence type="ECO:0000256" key="4">
    <source>
        <dbReference type="ARBA" id="ARBA00022989"/>
    </source>
</evidence>
<dbReference type="InterPro" id="IPR025857">
    <property type="entry name" value="MacB_PCD"/>
</dbReference>
<dbReference type="OrthoDB" id="3207485at2"/>
<dbReference type="Pfam" id="PF12704">
    <property type="entry name" value="MacB_PCD"/>
    <property type="match status" value="1"/>
</dbReference>
<dbReference type="Proteomes" id="UP000198797">
    <property type="component" value="Unassembled WGS sequence"/>
</dbReference>
<evidence type="ECO:0000256" key="5">
    <source>
        <dbReference type="ARBA" id="ARBA00023136"/>
    </source>
</evidence>
<dbReference type="PANTHER" id="PTHR30572:SF4">
    <property type="entry name" value="ABC TRANSPORTER PERMEASE YTRF"/>
    <property type="match status" value="1"/>
</dbReference>
<feature type="transmembrane region" description="Helical" evidence="7">
    <location>
        <begin position="417"/>
        <end position="438"/>
    </location>
</feature>
<evidence type="ECO:0000313" key="10">
    <source>
        <dbReference type="EMBL" id="SCF40173.1"/>
    </source>
</evidence>
<evidence type="ECO:0000259" key="8">
    <source>
        <dbReference type="Pfam" id="PF02687"/>
    </source>
</evidence>
<reference evidence="11" key="1">
    <citation type="submission" date="2016-06" db="EMBL/GenBank/DDBJ databases">
        <authorList>
            <person name="Varghese N."/>
            <person name="Submissions Spin"/>
        </authorList>
    </citation>
    <scope>NUCLEOTIDE SEQUENCE [LARGE SCALE GENOMIC DNA]</scope>
    <source>
        <strain evidence="11">DSM 44100</strain>
    </source>
</reference>
<feature type="transmembrane region" description="Helical" evidence="7">
    <location>
        <begin position="642"/>
        <end position="669"/>
    </location>
</feature>
<keyword evidence="4 7" id="KW-1133">Transmembrane helix</keyword>
<protein>
    <submittedName>
        <fullName evidence="10">Putative ABC transport system permease protein</fullName>
    </submittedName>
</protein>
<comment type="similarity">
    <text evidence="6">Belongs to the ABC-4 integral membrane protein family.</text>
</comment>
<sequence length="778" mass="79819">MTATWRAIRATVRRRRVQTFVIGLVVLVSAATATVALTLISAASRPFDRSFDAQHGAHLVLVLDATKAPAVQPPVDRSAGVQAVAGPFPRAVLNLPADSSDAVGLGALTVVGRADPGGPVDRLDLWAGRWATAPGEIVLNAAPSDAESGPGRLGARIEVPGRSALTIVGRAYSVSQTADAWVPPDQIVALGPTTAQVLYRFADADTPAAVAAHASAVTDGLPQGALLGSQSWLTVRQAVAAGPGAYIPFLTTFGLLGLAVAILIIGNVVSGAVVSGFRHIGVLKALGFTPRQVVLVYISIALLPAMVATVLGTGLGYLVARSVLSDAFSGSGFGGNVGVAWWVPVVVLVAVPAVVVVAALVPAARAYRLSAAEAISAGSARRAGRCLGVQRWLSGTRLPRAVSLGLGQPFARPARTALTLAAVVLGVATVVFAGGLAATVSRYAEVSDVNNAAPIAMRPGNPAFGQVAPELDAAQTEALLRALPGVAHLSVSTVVPVTIAGQTRTMSGGFLRGDTDAGLAGMIVEGRWLRGEDEIVVPTAVLNERGFGVGEDVALQFGGRIRKVSIVGATLSSGVGSADFFAGWQTLDALAPGYQLPSSDLFYQIEQTPGTDVADLVRRVNAATPGLYAWDNRGTNSFSSSVLSLSITLSVLLGLVAALGVLNTVLLTVRERRRDLGILKSIGMRPSQVVTMTVVSMAALGIFGGILGTPLGVLAHRLIVPLTARAAQIDTPGFLLNVWDVPVVLLLPLAGLVIATIGALLPARSAARLPIGQVLRSE</sequence>
<dbReference type="EMBL" id="FMCU01000013">
    <property type="protein sequence ID" value="SCF40173.1"/>
    <property type="molecule type" value="Genomic_DNA"/>
</dbReference>
<keyword evidence="3 7" id="KW-0812">Transmembrane</keyword>
<evidence type="ECO:0000256" key="1">
    <source>
        <dbReference type="ARBA" id="ARBA00004651"/>
    </source>
</evidence>
<feature type="transmembrane region" description="Helical" evidence="7">
    <location>
        <begin position="339"/>
        <end position="361"/>
    </location>
</feature>
<dbReference type="InterPro" id="IPR050250">
    <property type="entry name" value="Macrolide_Exporter_MacB"/>
</dbReference>
<feature type="domain" description="ABC3 transporter permease C-terminal" evidence="8">
    <location>
        <begin position="648"/>
        <end position="770"/>
    </location>
</feature>
<evidence type="ECO:0000256" key="3">
    <source>
        <dbReference type="ARBA" id="ARBA00022692"/>
    </source>
</evidence>
<evidence type="ECO:0000256" key="2">
    <source>
        <dbReference type="ARBA" id="ARBA00022475"/>
    </source>
</evidence>
<dbReference type="PANTHER" id="PTHR30572">
    <property type="entry name" value="MEMBRANE COMPONENT OF TRANSPORTER-RELATED"/>
    <property type="match status" value="1"/>
</dbReference>
<feature type="transmembrane region" description="Helical" evidence="7">
    <location>
        <begin position="294"/>
        <end position="319"/>
    </location>
</feature>
<evidence type="ECO:0000313" key="11">
    <source>
        <dbReference type="Proteomes" id="UP000198797"/>
    </source>
</evidence>
<feature type="domain" description="MacB-like periplasmic core" evidence="9">
    <location>
        <begin position="416"/>
        <end position="621"/>
    </location>
</feature>
<dbReference type="InterPro" id="IPR003838">
    <property type="entry name" value="ABC3_permease_C"/>
</dbReference>
<evidence type="ECO:0000256" key="7">
    <source>
        <dbReference type="SAM" id="Phobius"/>
    </source>
</evidence>
<accession>A0A1C5A4K8</accession>